<dbReference type="AlphaFoldDB" id="A0A3N4H325"/>
<proteinExistence type="predicted"/>
<reference evidence="1 2" key="1">
    <citation type="submission" date="2018-11" db="EMBL/GenBank/DDBJ databases">
        <title>Draft genome sequence of Gordonia sp. RS15-1S isolated from rice stems.</title>
        <authorList>
            <person name="Muangham S."/>
        </authorList>
    </citation>
    <scope>NUCLEOTIDE SEQUENCE [LARGE SCALE GENOMIC DNA]</scope>
    <source>
        <strain evidence="1 2">RS15-1S</strain>
    </source>
</reference>
<organism evidence="1 2">
    <name type="scientific">Gordonia oryzae</name>
    <dbReference type="NCBI Taxonomy" id="2487349"/>
    <lineage>
        <taxon>Bacteria</taxon>
        <taxon>Bacillati</taxon>
        <taxon>Actinomycetota</taxon>
        <taxon>Actinomycetes</taxon>
        <taxon>Mycobacteriales</taxon>
        <taxon>Gordoniaceae</taxon>
        <taxon>Gordonia</taxon>
    </lineage>
</organism>
<accession>A0A3N4H325</accession>
<dbReference type="RefSeq" id="WP_123925518.1">
    <property type="nucleotide sequence ID" value="NZ_JBPSDP010000009.1"/>
</dbReference>
<keyword evidence="2" id="KW-1185">Reference proteome</keyword>
<dbReference type="Proteomes" id="UP000267536">
    <property type="component" value="Unassembled WGS sequence"/>
</dbReference>
<evidence type="ECO:0000313" key="2">
    <source>
        <dbReference type="Proteomes" id="UP000267536"/>
    </source>
</evidence>
<evidence type="ECO:0000313" key="1">
    <source>
        <dbReference type="EMBL" id="RPA65741.1"/>
    </source>
</evidence>
<dbReference type="EMBL" id="RKMH01000002">
    <property type="protein sequence ID" value="RPA65741.1"/>
    <property type="molecule type" value="Genomic_DNA"/>
</dbReference>
<comment type="caution">
    <text evidence="1">The sequence shown here is derived from an EMBL/GenBank/DDBJ whole genome shotgun (WGS) entry which is preliminary data.</text>
</comment>
<dbReference type="OrthoDB" id="3825591at2"/>
<sequence length="256" mass="27917">MAEMTNEQLARALDAAITVIDPLLDVLAERDPLGLKAHTFDEGDHSGIAAVQHTVAKALDVADWPGTKGWTELSMKDRADWWINRLGAVNTIAVAYPGALGAWAKVLPLATPLGFANQATVLVAIAREYGVTDRGWQIRLLASVLCGRELRDDSLPASVTPVGPENAKPKRLAVRLLWDIAQILRKVDAQMGRRPQPPRPFSTLSWIPLLGAPSLYIGERLALCRAVRSGREWIVAHPESLDVSRQRPVGSPRARA</sequence>
<gene>
    <name evidence="1" type="ORF">EF294_03085</name>
</gene>
<name>A0A3N4H325_9ACTN</name>
<protein>
    <submittedName>
        <fullName evidence="1">Uncharacterized protein</fullName>
    </submittedName>
</protein>